<dbReference type="PANTHER" id="PTHR42693">
    <property type="entry name" value="ARYLSULFATASE FAMILY MEMBER"/>
    <property type="match status" value="1"/>
</dbReference>
<dbReference type="InterPro" id="IPR017850">
    <property type="entry name" value="Alkaline_phosphatase_core_sf"/>
</dbReference>
<dbReference type="SUPFAM" id="SSF53649">
    <property type="entry name" value="Alkaline phosphatase-like"/>
    <property type="match status" value="1"/>
</dbReference>
<dbReference type="Proteomes" id="UP000654345">
    <property type="component" value="Unassembled WGS sequence"/>
</dbReference>
<organism evidence="7 8">
    <name type="scientific">Ktedonobacter robiniae</name>
    <dbReference type="NCBI Taxonomy" id="2778365"/>
    <lineage>
        <taxon>Bacteria</taxon>
        <taxon>Bacillati</taxon>
        <taxon>Chloroflexota</taxon>
        <taxon>Ktedonobacteria</taxon>
        <taxon>Ktedonobacterales</taxon>
        <taxon>Ktedonobacteraceae</taxon>
        <taxon>Ktedonobacter</taxon>
    </lineage>
</organism>
<evidence type="ECO:0000313" key="7">
    <source>
        <dbReference type="EMBL" id="GHO59309.1"/>
    </source>
</evidence>
<dbReference type="InterPro" id="IPR024607">
    <property type="entry name" value="Sulfatase_CS"/>
</dbReference>
<dbReference type="PANTHER" id="PTHR42693:SF53">
    <property type="entry name" value="ENDO-4-O-SULFATASE"/>
    <property type="match status" value="1"/>
</dbReference>
<accession>A0ABQ3V2C4</accession>
<gene>
    <name evidence="7" type="ORF">KSB_77840</name>
</gene>
<dbReference type="Pfam" id="PF00884">
    <property type="entry name" value="Sulfatase"/>
    <property type="match status" value="1"/>
</dbReference>
<dbReference type="RefSeq" id="WP_201375506.1">
    <property type="nucleotide sequence ID" value="NZ_BNJG01000003.1"/>
</dbReference>
<evidence type="ECO:0000313" key="8">
    <source>
        <dbReference type="Proteomes" id="UP000654345"/>
    </source>
</evidence>
<evidence type="ECO:0000256" key="3">
    <source>
        <dbReference type="ARBA" id="ARBA00022801"/>
    </source>
</evidence>
<dbReference type="EMBL" id="BNJG01000003">
    <property type="protein sequence ID" value="GHO59309.1"/>
    <property type="molecule type" value="Genomic_DNA"/>
</dbReference>
<keyword evidence="3" id="KW-0378">Hydrolase</keyword>
<feature type="region of interest" description="Disordered" evidence="5">
    <location>
        <begin position="418"/>
        <end position="441"/>
    </location>
</feature>
<evidence type="ECO:0000259" key="6">
    <source>
        <dbReference type="Pfam" id="PF00884"/>
    </source>
</evidence>
<keyword evidence="4" id="KW-0106">Calcium</keyword>
<name>A0ABQ3V2C4_9CHLR</name>
<dbReference type="CDD" id="cd16027">
    <property type="entry name" value="SGSH"/>
    <property type="match status" value="1"/>
</dbReference>
<comment type="caution">
    <text evidence="7">The sequence shown here is derived from an EMBL/GenBank/DDBJ whole genome shotgun (WGS) entry which is preliminary data.</text>
</comment>
<evidence type="ECO:0000256" key="2">
    <source>
        <dbReference type="ARBA" id="ARBA00022723"/>
    </source>
</evidence>
<sequence length="441" mass="49175">MEQARPNILQPNILYIHSHDTGRYIQPYGHALLTPHLQRLAEQGVLFRQAFSASSTCSPSRAALLTGQSPHSAGMLGLAHRGFSLYDYQQHLANALRAAGYSSLLLGMQHEARDPTLLGYDEIVEVASADTKDVVPRAVQLLKSGLPQPCFLSIGFSETHRPFHEPLSTQDEKYILPPVPLPDTPEVRRDMAAFKASVQKLDEAIGAVLAALEESGLAEHTLVICTTDHGLAFPRMKCNLTDHGIGVMLLMRGPGGFRGGKVCDALVSHIDIYPTLCELLHVPRPEWVQGCSLLPLIREEREQINEAIFAEVNYHAAYEPQRAVRTQRWKYIRYFDTHHRRPILANCDDGPTKDLLMRSGWGEATRRDEELYDLLFDPNEACNRIDDPELSTIADAMRQRLMQWMQATHDPLLHGAIPLPTGALANSPDQTSPEEPAQLIE</sequence>
<evidence type="ECO:0000256" key="4">
    <source>
        <dbReference type="ARBA" id="ARBA00022837"/>
    </source>
</evidence>
<comment type="similarity">
    <text evidence="1">Belongs to the sulfatase family.</text>
</comment>
<proteinExistence type="inferred from homology"/>
<evidence type="ECO:0000256" key="1">
    <source>
        <dbReference type="ARBA" id="ARBA00008779"/>
    </source>
</evidence>
<keyword evidence="8" id="KW-1185">Reference proteome</keyword>
<dbReference type="PROSITE" id="PS00523">
    <property type="entry name" value="SULFATASE_1"/>
    <property type="match status" value="1"/>
</dbReference>
<evidence type="ECO:0000256" key="5">
    <source>
        <dbReference type="SAM" id="MobiDB-lite"/>
    </source>
</evidence>
<feature type="domain" description="Sulfatase N-terminal" evidence="6">
    <location>
        <begin position="11"/>
        <end position="281"/>
    </location>
</feature>
<keyword evidence="2" id="KW-0479">Metal-binding</keyword>
<dbReference type="Gene3D" id="3.40.720.10">
    <property type="entry name" value="Alkaline Phosphatase, subunit A"/>
    <property type="match status" value="1"/>
</dbReference>
<protein>
    <submittedName>
        <fullName evidence="7">Sulfatase</fullName>
    </submittedName>
</protein>
<dbReference type="InterPro" id="IPR000917">
    <property type="entry name" value="Sulfatase_N"/>
</dbReference>
<reference evidence="7 8" key="1">
    <citation type="journal article" date="2021" name="Int. J. Syst. Evol. Microbiol.">
        <title>Reticulibacter mediterranei gen. nov., sp. nov., within the new family Reticulibacteraceae fam. nov., and Ktedonospora formicarum gen. nov., sp. nov., Ktedonobacter robiniae sp. nov., Dictyobacter formicarum sp. nov. and Dictyobacter arantiisoli sp. nov., belonging to the class Ktedonobacteria.</title>
        <authorList>
            <person name="Yabe S."/>
            <person name="Zheng Y."/>
            <person name="Wang C.M."/>
            <person name="Sakai Y."/>
            <person name="Abe K."/>
            <person name="Yokota A."/>
            <person name="Donadio S."/>
            <person name="Cavaletti L."/>
            <person name="Monciardini P."/>
        </authorList>
    </citation>
    <scope>NUCLEOTIDE SEQUENCE [LARGE SCALE GENOMIC DNA]</scope>
    <source>
        <strain evidence="7 8">SOSP1-30</strain>
    </source>
</reference>
<dbReference type="InterPro" id="IPR050738">
    <property type="entry name" value="Sulfatase"/>
</dbReference>